<proteinExistence type="predicted"/>
<reference evidence="1 2" key="1">
    <citation type="submission" date="2024-09" db="EMBL/GenBank/DDBJ databases">
        <authorList>
            <person name="Sun Q."/>
            <person name="Mori K."/>
        </authorList>
    </citation>
    <scope>NUCLEOTIDE SEQUENCE [LARGE SCALE GENOMIC DNA]</scope>
    <source>
        <strain evidence="1 2">JCM 3143</strain>
    </source>
</reference>
<dbReference type="EMBL" id="JBHMBW010000099">
    <property type="protein sequence ID" value="MFB9630719.1"/>
    <property type="molecule type" value="Genomic_DNA"/>
</dbReference>
<dbReference type="RefSeq" id="WP_344993573.1">
    <property type="nucleotide sequence ID" value="NZ_BAAAXV010000008.1"/>
</dbReference>
<name>A0ABV5SGA1_9ACTN</name>
<evidence type="ECO:0000313" key="1">
    <source>
        <dbReference type="EMBL" id="MFB9630719.1"/>
    </source>
</evidence>
<comment type="caution">
    <text evidence="1">The sequence shown here is derived from an EMBL/GenBank/DDBJ whole genome shotgun (WGS) entry which is preliminary data.</text>
</comment>
<accession>A0ABV5SGA1</accession>
<protein>
    <submittedName>
        <fullName evidence="1">Uncharacterized protein</fullName>
    </submittedName>
</protein>
<sequence length="288" mass="31637">MGKTRNGRGGISDHGATIRLFDAQQRQYVQLPPPASGPIVVRFTPREASGLHSVDDERGIVFVEVLCRLLTWKGYQVQPQEKPRRDGPGTADCPAAARGNSSCIDALSSDDDSRAYGEHDDLLCHVLVGPAQAGDPCRSMWHHHPQHSRPTPAMLSRNGLIEDFRFAMLAAGHYRRPRGFWCGGIHSGSCFGDARTTRRRFERLVQQAEPLPGTQTYAKAVEQMPASGPGRRYLTLVDEAISDDLHTTRALHALYAALRRGRLSNSERAVLAATAHLFTPLQATNTPS</sequence>
<gene>
    <name evidence="1" type="ORF">ACFFSA_47240</name>
</gene>
<dbReference type="Proteomes" id="UP001589532">
    <property type="component" value="Unassembled WGS sequence"/>
</dbReference>
<evidence type="ECO:0000313" key="2">
    <source>
        <dbReference type="Proteomes" id="UP001589532"/>
    </source>
</evidence>
<organism evidence="1 2">
    <name type="scientific">Nonomuraea helvata</name>
    <dbReference type="NCBI Taxonomy" id="37484"/>
    <lineage>
        <taxon>Bacteria</taxon>
        <taxon>Bacillati</taxon>
        <taxon>Actinomycetota</taxon>
        <taxon>Actinomycetes</taxon>
        <taxon>Streptosporangiales</taxon>
        <taxon>Streptosporangiaceae</taxon>
        <taxon>Nonomuraea</taxon>
    </lineage>
</organism>
<keyword evidence="2" id="KW-1185">Reference proteome</keyword>